<dbReference type="InterPro" id="IPR021441">
    <property type="entry name" value="DUF3090"/>
</dbReference>
<protein>
    <submittedName>
        <fullName evidence="1">Uncharacterized protein</fullName>
    </submittedName>
</protein>
<evidence type="ECO:0000313" key="2">
    <source>
        <dbReference type="Proteomes" id="UP000226191"/>
    </source>
</evidence>
<organism evidence="1 2">
    <name type="scientific">Cutibacterium acnes</name>
    <name type="common">Propionibacterium acnes</name>
    <dbReference type="NCBI Taxonomy" id="1747"/>
    <lineage>
        <taxon>Bacteria</taxon>
        <taxon>Bacillati</taxon>
        <taxon>Actinomycetota</taxon>
        <taxon>Actinomycetes</taxon>
        <taxon>Propionibacteriales</taxon>
        <taxon>Propionibacteriaceae</taxon>
        <taxon>Cutibacterium</taxon>
    </lineage>
</organism>
<dbReference type="AlphaFoldDB" id="A0A2B7IX74"/>
<dbReference type="GeneID" id="92857397"/>
<reference evidence="1 2" key="1">
    <citation type="submission" date="2017-02" db="EMBL/GenBank/DDBJ databases">
        <title>Prevalence of linear plasmids in Cutibacterium acnes isolates obtained from cancerous prostatic tissue.</title>
        <authorList>
            <person name="Davidsson S."/>
            <person name="Bruggemann H."/>
        </authorList>
    </citation>
    <scope>NUCLEOTIDE SEQUENCE [LARGE SCALE GENOMIC DNA]</scope>
    <source>
        <strain evidence="1 2">11-78</strain>
    </source>
</reference>
<evidence type="ECO:0000313" key="1">
    <source>
        <dbReference type="EMBL" id="PGF33063.1"/>
    </source>
</evidence>
<name>A0A2B7IX74_CUTAC</name>
<dbReference type="Pfam" id="PF11290">
    <property type="entry name" value="DUF3090"/>
    <property type="match status" value="1"/>
</dbReference>
<sequence length="193" mass="21560">MTRRTFRLERPDRVVVGTVGQPGARVFHLQVREGSRVVTVRCEKVQIDQLALQMDRILDGLAAHVADVFVPPSVDNPDDLAPLDAPLEEEFAVGTMAMAFDDETKRIEIEMYAASDDELMIKDPAMLLTTLPEVAPDSLEILMTTSQARQFVARCRVVVASGRQYCPYCSQQILSAEGHLCPRSNGYRKPLVW</sequence>
<proteinExistence type="predicted"/>
<dbReference type="OrthoDB" id="156387at2"/>
<accession>A0A2B7IX74</accession>
<comment type="caution">
    <text evidence="1">The sequence shown here is derived from an EMBL/GenBank/DDBJ whole genome shotgun (WGS) entry which is preliminary data.</text>
</comment>
<dbReference type="NCBIfam" id="TIGR03847">
    <property type="entry name" value="conserved hypothetical protein"/>
    <property type="match status" value="1"/>
</dbReference>
<gene>
    <name evidence="1" type="ORF">B1B09_08990</name>
</gene>
<dbReference type="RefSeq" id="WP_002516128.1">
    <property type="nucleotide sequence ID" value="NZ_AP019664.1"/>
</dbReference>
<dbReference type="EMBL" id="MVCE01000004">
    <property type="protein sequence ID" value="PGF33063.1"/>
    <property type="molecule type" value="Genomic_DNA"/>
</dbReference>
<dbReference type="Proteomes" id="UP000226191">
    <property type="component" value="Unassembled WGS sequence"/>
</dbReference>